<feature type="region of interest" description="Disordered" evidence="8">
    <location>
        <begin position="184"/>
        <end position="213"/>
    </location>
</feature>
<evidence type="ECO:0000256" key="7">
    <source>
        <dbReference type="ARBA" id="ARBA00023288"/>
    </source>
</evidence>
<feature type="compositionally biased region" description="Low complexity" evidence="8">
    <location>
        <begin position="198"/>
        <end position="213"/>
    </location>
</feature>
<keyword evidence="7" id="KW-0449">Lipoprotein</keyword>
<dbReference type="Pfam" id="PF20238">
    <property type="entry name" value="BIM1-like_dom"/>
    <property type="match status" value="1"/>
</dbReference>
<dbReference type="PANTHER" id="PTHR34992">
    <property type="entry name" value="HYPHAL ANASTAMOSIS-7 PROTEIN"/>
    <property type="match status" value="1"/>
</dbReference>
<dbReference type="GO" id="GO:0005886">
    <property type="term" value="C:plasma membrane"/>
    <property type="evidence" value="ECO:0007669"/>
    <property type="project" value="UniProtKB-SubCell"/>
</dbReference>
<keyword evidence="3" id="KW-0336">GPI-anchor</keyword>
<dbReference type="PANTHER" id="PTHR34992:SF5">
    <property type="entry name" value="ANCHORED PROTEIN, PUTATIVE (AFU_ORTHOLOGUE AFUA_6G02800)-RELATED"/>
    <property type="match status" value="1"/>
</dbReference>
<evidence type="ECO:0000256" key="3">
    <source>
        <dbReference type="ARBA" id="ARBA00022622"/>
    </source>
</evidence>
<dbReference type="InterPro" id="IPR046530">
    <property type="entry name" value="BIM1-like_dom"/>
</dbReference>
<keyword evidence="11" id="KW-1185">Reference proteome</keyword>
<evidence type="ECO:0000256" key="4">
    <source>
        <dbReference type="ARBA" id="ARBA00022729"/>
    </source>
</evidence>
<evidence type="ECO:0000256" key="5">
    <source>
        <dbReference type="ARBA" id="ARBA00023136"/>
    </source>
</evidence>
<evidence type="ECO:0000256" key="2">
    <source>
        <dbReference type="ARBA" id="ARBA00022475"/>
    </source>
</evidence>
<evidence type="ECO:0000256" key="1">
    <source>
        <dbReference type="ARBA" id="ARBA00004609"/>
    </source>
</evidence>
<comment type="subcellular location">
    <subcellularLocation>
        <location evidence="1">Cell membrane</location>
        <topology evidence="1">Lipid-anchor</topology>
        <topology evidence="1">GPI-anchor</topology>
    </subcellularLocation>
</comment>
<dbReference type="EMBL" id="CCBN010000009">
    <property type="protein sequence ID" value="CDO54920.1"/>
    <property type="molecule type" value="Genomic_DNA"/>
</dbReference>
<dbReference type="Proteomes" id="UP000242525">
    <property type="component" value="Unassembled WGS sequence"/>
</dbReference>
<organism evidence="10 11">
    <name type="scientific">Geotrichum candidum</name>
    <name type="common">Oospora lactis</name>
    <name type="synonym">Dipodascus geotrichum</name>
    <dbReference type="NCBI Taxonomy" id="1173061"/>
    <lineage>
        <taxon>Eukaryota</taxon>
        <taxon>Fungi</taxon>
        <taxon>Dikarya</taxon>
        <taxon>Ascomycota</taxon>
        <taxon>Saccharomycotina</taxon>
        <taxon>Dipodascomycetes</taxon>
        <taxon>Dipodascales</taxon>
        <taxon>Dipodascaceae</taxon>
        <taxon>Geotrichum</taxon>
    </lineage>
</organism>
<evidence type="ECO:0000313" key="10">
    <source>
        <dbReference type="EMBL" id="CDO54920.1"/>
    </source>
</evidence>
<dbReference type="GO" id="GO:0098552">
    <property type="term" value="C:side of membrane"/>
    <property type="evidence" value="ECO:0007669"/>
    <property type="project" value="UniProtKB-KW"/>
</dbReference>
<keyword evidence="5" id="KW-0472">Membrane</keyword>
<dbReference type="STRING" id="1173061.A0A0J9XCG3"/>
<sequence length="249" mass="25877">MKLSTALTATAIATASYAAAQDHGGEYSQTMGPVAFLWPPDREWSEDSENTAPCGSSSGPMSERAQFPLDGGHIALVAQDEAWAVNVRISFRSNPTSLNDFQDWFASNITNELDEAHMCYSTPSVPSSIKAGDFGTIQLEYNAIDSSKNISHFACADVYFVEKDKFQNNGFSSMCFNTTDNELAPAGTPSESDVSPQNVNSASSSSTAAPAGASTSAATTSASANGAISSNNVALGSVFGVAGLVAALL</sequence>
<name>A0A0J9XCG3_GEOCN</name>
<accession>A0A0J9XCG3</accession>
<evidence type="ECO:0000256" key="6">
    <source>
        <dbReference type="ARBA" id="ARBA00023180"/>
    </source>
</evidence>
<feature type="region of interest" description="Disordered" evidence="8">
    <location>
        <begin position="39"/>
        <end position="63"/>
    </location>
</feature>
<evidence type="ECO:0000313" key="11">
    <source>
        <dbReference type="Proteomes" id="UP000242525"/>
    </source>
</evidence>
<comment type="caution">
    <text evidence="10">The sequence shown here is derived from an EMBL/GenBank/DDBJ whole genome shotgun (WGS) entry which is preliminary data.</text>
</comment>
<dbReference type="InterPro" id="IPR046936">
    <property type="entry name" value="BIM1-like"/>
</dbReference>
<proteinExistence type="predicted"/>
<keyword evidence="2" id="KW-1003">Cell membrane</keyword>
<evidence type="ECO:0000256" key="8">
    <source>
        <dbReference type="SAM" id="MobiDB-lite"/>
    </source>
</evidence>
<dbReference type="CDD" id="cd21176">
    <property type="entry name" value="LPMO_auxiliary-like"/>
    <property type="match status" value="1"/>
</dbReference>
<evidence type="ECO:0000259" key="9">
    <source>
        <dbReference type="Pfam" id="PF20238"/>
    </source>
</evidence>
<dbReference type="OrthoDB" id="2587363at2759"/>
<feature type="domain" description="Copper acquisition factor BIM1-like" evidence="9">
    <location>
        <begin position="31"/>
        <end position="180"/>
    </location>
</feature>
<keyword evidence="6" id="KW-0325">Glycoprotein</keyword>
<protein>
    <recommendedName>
        <fullName evidence="9">Copper acquisition factor BIM1-like domain-containing protein</fullName>
    </recommendedName>
</protein>
<dbReference type="AlphaFoldDB" id="A0A0J9XCG3"/>
<gene>
    <name evidence="10" type="ORF">BN980_GECA09s01264g</name>
</gene>
<keyword evidence="4" id="KW-0732">Signal</keyword>
<reference evidence="10" key="1">
    <citation type="submission" date="2014-03" db="EMBL/GenBank/DDBJ databases">
        <authorList>
            <person name="Casaregola S."/>
        </authorList>
    </citation>
    <scope>NUCLEOTIDE SEQUENCE [LARGE SCALE GENOMIC DNA]</scope>
    <source>
        <strain evidence="10">CLIB 918</strain>
    </source>
</reference>
<feature type="compositionally biased region" description="Polar residues" evidence="8">
    <location>
        <begin position="50"/>
        <end position="60"/>
    </location>
</feature>